<dbReference type="Pfam" id="PF00583">
    <property type="entry name" value="Acetyltransf_1"/>
    <property type="match status" value="1"/>
</dbReference>
<keyword evidence="1 4" id="KW-0808">Transferase</keyword>
<dbReference type="SUPFAM" id="SSF55729">
    <property type="entry name" value="Acyl-CoA N-acyltransferases (Nat)"/>
    <property type="match status" value="1"/>
</dbReference>
<dbReference type="InterPro" id="IPR050680">
    <property type="entry name" value="YpeA/RimI_acetyltransf"/>
</dbReference>
<dbReference type="AlphaFoldDB" id="A0A6I8MCR5"/>
<evidence type="ECO:0000259" key="3">
    <source>
        <dbReference type="PROSITE" id="PS51186"/>
    </source>
</evidence>
<dbReference type="RefSeq" id="WP_156682969.1">
    <property type="nucleotide sequence ID" value="NZ_CABWIB010000001.1"/>
</dbReference>
<dbReference type="Proteomes" id="UP000419017">
    <property type="component" value="Unassembled WGS sequence"/>
</dbReference>
<protein>
    <submittedName>
        <fullName evidence="4">N-acetyltransferase GCN5</fullName>
    </submittedName>
</protein>
<dbReference type="PANTHER" id="PTHR43420">
    <property type="entry name" value="ACETYLTRANSFERASE"/>
    <property type="match status" value="1"/>
</dbReference>
<sequence length="149" mass="17566">MTNIIKKLDAKKDRDLLEKIYKYEEDIFKSAAVGQYNIVPFAKYGNCYVIYNEADIISVVEVIYSLNNIAYFYGVSTNLKYRHLGFATKLINFVLEDFKNKNIKSIELTVSKDNENAIKLYKKFGFKIFETLDNEYFDNENRYLMVKNI</sequence>
<evidence type="ECO:0000313" key="5">
    <source>
        <dbReference type="Proteomes" id="UP000419017"/>
    </source>
</evidence>
<accession>A0A6I8MCR5</accession>
<keyword evidence="5" id="KW-1185">Reference proteome</keyword>
<reference evidence="4 5" key="1">
    <citation type="submission" date="2019-10" db="EMBL/GenBank/DDBJ databases">
        <authorList>
            <person name="Blom J."/>
        </authorList>
    </citation>
    <scope>NUCLEOTIDE SEQUENCE [LARGE SCALE GENOMIC DNA]</scope>
    <source>
        <strain evidence="4 5">ES3154-GLU</strain>
    </source>
</reference>
<proteinExistence type="predicted"/>
<gene>
    <name evidence="4" type="ORF">OMES3154_00176</name>
</gene>
<dbReference type="PANTHER" id="PTHR43420:SF12">
    <property type="entry name" value="N-ACETYLTRANSFERASE DOMAIN-CONTAINING PROTEIN"/>
    <property type="match status" value="1"/>
</dbReference>
<dbReference type="PROSITE" id="PS51186">
    <property type="entry name" value="GNAT"/>
    <property type="match status" value="1"/>
</dbReference>
<dbReference type="GO" id="GO:0016747">
    <property type="term" value="F:acyltransferase activity, transferring groups other than amino-acyl groups"/>
    <property type="evidence" value="ECO:0007669"/>
    <property type="project" value="InterPro"/>
</dbReference>
<organism evidence="4 5">
    <name type="scientific">Oceanivirga miroungae</name>
    <dbReference type="NCBI Taxonomy" id="1130046"/>
    <lineage>
        <taxon>Bacteria</taxon>
        <taxon>Fusobacteriati</taxon>
        <taxon>Fusobacteriota</taxon>
        <taxon>Fusobacteriia</taxon>
        <taxon>Fusobacteriales</taxon>
        <taxon>Leptotrichiaceae</taxon>
        <taxon>Oceanivirga</taxon>
    </lineage>
</organism>
<evidence type="ECO:0000256" key="2">
    <source>
        <dbReference type="ARBA" id="ARBA00023315"/>
    </source>
</evidence>
<evidence type="ECO:0000313" key="4">
    <source>
        <dbReference type="EMBL" id="VWL84919.1"/>
    </source>
</evidence>
<feature type="domain" description="N-acetyltransferase" evidence="3">
    <location>
        <begin position="3"/>
        <end position="149"/>
    </location>
</feature>
<dbReference type="InterPro" id="IPR000182">
    <property type="entry name" value="GNAT_dom"/>
</dbReference>
<evidence type="ECO:0000256" key="1">
    <source>
        <dbReference type="ARBA" id="ARBA00022679"/>
    </source>
</evidence>
<dbReference type="CDD" id="cd04301">
    <property type="entry name" value="NAT_SF"/>
    <property type="match status" value="1"/>
</dbReference>
<keyword evidence="2" id="KW-0012">Acyltransferase</keyword>
<dbReference type="InterPro" id="IPR016181">
    <property type="entry name" value="Acyl_CoA_acyltransferase"/>
</dbReference>
<dbReference type="Gene3D" id="3.40.630.30">
    <property type="match status" value="1"/>
</dbReference>
<dbReference type="EMBL" id="CABWIB010000001">
    <property type="protein sequence ID" value="VWL84919.1"/>
    <property type="molecule type" value="Genomic_DNA"/>
</dbReference>
<name>A0A6I8MCR5_9FUSO</name>